<dbReference type="PANTHER" id="PTHR30632:SF0">
    <property type="entry name" value="SULFATE-BINDING PROTEIN"/>
    <property type="match status" value="1"/>
</dbReference>
<dbReference type="NCBIfam" id="TIGR01256">
    <property type="entry name" value="modA"/>
    <property type="match status" value="1"/>
</dbReference>
<dbReference type="AlphaFoldDB" id="A0A9W6LM81"/>
<evidence type="ECO:0000313" key="5">
    <source>
        <dbReference type="EMBL" id="GLI54635.1"/>
    </source>
</evidence>
<feature type="binding site" evidence="4">
    <location>
        <position position="176"/>
    </location>
    <ligand>
        <name>molybdate</name>
        <dbReference type="ChEBI" id="CHEBI:36264"/>
    </ligand>
</feature>
<keyword evidence="6" id="KW-1185">Reference proteome</keyword>
<feature type="binding site" evidence="4">
    <location>
        <position position="158"/>
    </location>
    <ligand>
        <name>molybdate</name>
        <dbReference type="ChEBI" id="CHEBI:36264"/>
    </ligand>
</feature>
<keyword evidence="3" id="KW-0732">Signal</keyword>
<keyword evidence="4" id="KW-0500">Molybdenum</keyword>
<dbReference type="GO" id="GO:0030973">
    <property type="term" value="F:molybdate ion binding"/>
    <property type="evidence" value="ECO:0007669"/>
    <property type="project" value="TreeGrafter"/>
</dbReference>
<dbReference type="GO" id="GO:0046872">
    <property type="term" value="F:metal ion binding"/>
    <property type="evidence" value="ECO:0007669"/>
    <property type="project" value="UniProtKB-KW"/>
</dbReference>
<evidence type="ECO:0000256" key="2">
    <source>
        <dbReference type="ARBA" id="ARBA00022723"/>
    </source>
</evidence>
<dbReference type="Gene3D" id="3.40.190.10">
    <property type="entry name" value="Periplasmic binding protein-like II"/>
    <property type="match status" value="2"/>
</dbReference>
<proteinExistence type="inferred from homology"/>
<dbReference type="SUPFAM" id="SSF53850">
    <property type="entry name" value="Periplasmic binding protein-like II"/>
    <property type="match status" value="1"/>
</dbReference>
<dbReference type="PROSITE" id="PS51257">
    <property type="entry name" value="PROKAR_LIPOPROTEIN"/>
    <property type="match status" value="1"/>
</dbReference>
<dbReference type="PANTHER" id="PTHR30632">
    <property type="entry name" value="MOLYBDATE-BINDING PERIPLASMIC PROTEIN"/>
    <property type="match status" value="1"/>
</dbReference>
<dbReference type="InterPro" id="IPR005950">
    <property type="entry name" value="ModA"/>
</dbReference>
<dbReference type="EMBL" id="BSDY01000001">
    <property type="protein sequence ID" value="GLI54635.1"/>
    <property type="molecule type" value="Genomic_DNA"/>
</dbReference>
<feature type="binding site" evidence="4">
    <location>
        <position position="59"/>
    </location>
    <ligand>
        <name>molybdate</name>
        <dbReference type="ChEBI" id="CHEBI:36264"/>
    </ligand>
</feature>
<reference evidence="5" key="1">
    <citation type="submission" date="2022-12" db="EMBL/GenBank/DDBJ databases">
        <title>Reference genome sequencing for broad-spectrum identification of bacterial and archaeal isolates by mass spectrometry.</title>
        <authorList>
            <person name="Sekiguchi Y."/>
            <person name="Tourlousse D.M."/>
        </authorList>
    </citation>
    <scope>NUCLEOTIDE SEQUENCE</scope>
    <source>
        <strain evidence="5">10succ1</strain>
    </source>
</reference>
<keyword evidence="2 4" id="KW-0479">Metal-binding</keyword>
<name>A0A9W6LM81_9FUSO</name>
<dbReference type="RefSeq" id="WP_281832426.1">
    <property type="nucleotide sequence ID" value="NZ_BSDY01000001.1"/>
</dbReference>
<evidence type="ECO:0000256" key="1">
    <source>
        <dbReference type="ARBA" id="ARBA00009175"/>
    </source>
</evidence>
<feature type="binding site" evidence="4">
    <location>
        <position position="32"/>
    </location>
    <ligand>
        <name>molybdate</name>
        <dbReference type="ChEBI" id="CHEBI:36264"/>
    </ligand>
</feature>
<dbReference type="InterPro" id="IPR050682">
    <property type="entry name" value="ModA/WtpA"/>
</dbReference>
<dbReference type="GO" id="GO:0015689">
    <property type="term" value="P:molybdate ion transport"/>
    <property type="evidence" value="ECO:0007669"/>
    <property type="project" value="InterPro"/>
</dbReference>
<gene>
    <name evidence="5" type="ORF">PM10SUCC1_01500</name>
</gene>
<feature type="binding site" evidence="4">
    <location>
        <position position="131"/>
    </location>
    <ligand>
        <name>molybdate</name>
        <dbReference type="ChEBI" id="CHEBI:36264"/>
    </ligand>
</feature>
<evidence type="ECO:0000313" key="6">
    <source>
        <dbReference type="Proteomes" id="UP001144471"/>
    </source>
</evidence>
<dbReference type="Proteomes" id="UP001144471">
    <property type="component" value="Unassembled WGS sequence"/>
</dbReference>
<dbReference type="Pfam" id="PF13531">
    <property type="entry name" value="SBP_bac_11"/>
    <property type="match status" value="1"/>
</dbReference>
<evidence type="ECO:0000256" key="3">
    <source>
        <dbReference type="ARBA" id="ARBA00022729"/>
    </source>
</evidence>
<protein>
    <submittedName>
        <fullName evidence="5">Molybdate ABC transporter substrate-binding protein</fullName>
    </submittedName>
</protein>
<sequence>MKKGIAAGLIGIALMACGRDEKKEVIVSAAASLEEGIKEIAKEYERDTGVEVSINLGGSGSLKKQVEEGAPVDVILLASKAYYDELDRKGYIEEGGDLLGNTLTVVGRRGIESLDQLEGTISIGDPGFVPAGRYAREALIKGGVWERLEEEILLTKDVRSALAYANMGEVDYSVVYKTDSLLGKELRVYEIPEDLYSEIVYSGGTLKDASREGEDFYNYLLSKLEVFEKYGFKVRRNVN</sequence>
<evidence type="ECO:0000256" key="4">
    <source>
        <dbReference type="PIRSR" id="PIRSR004846-1"/>
    </source>
</evidence>
<comment type="similarity">
    <text evidence="1">Belongs to the bacterial solute-binding protein ModA family.</text>
</comment>
<comment type="caution">
    <text evidence="5">The sequence shown here is derived from an EMBL/GenBank/DDBJ whole genome shotgun (WGS) entry which is preliminary data.</text>
</comment>
<dbReference type="PIRSF" id="PIRSF004846">
    <property type="entry name" value="ModA"/>
    <property type="match status" value="1"/>
</dbReference>
<organism evidence="5 6">
    <name type="scientific">Propionigenium maris DSM 9537</name>
    <dbReference type="NCBI Taxonomy" id="1123000"/>
    <lineage>
        <taxon>Bacteria</taxon>
        <taxon>Fusobacteriati</taxon>
        <taxon>Fusobacteriota</taxon>
        <taxon>Fusobacteriia</taxon>
        <taxon>Fusobacteriales</taxon>
        <taxon>Fusobacteriaceae</taxon>
        <taxon>Propionigenium</taxon>
    </lineage>
</organism>
<accession>A0A9W6LM81</accession>